<dbReference type="EMBL" id="FNJR01000006">
    <property type="protein sequence ID" value="SDP61367.1"/>
    <property type="molecule type" value="Genomic_DNA"/>
</dbReference>
<evidence type="ECO:0000313" key="1">
    <source>
        <dbReference type="EMBL" id="SDP61367.1"/>
    </source>
</evidence>
<evidence type="ECO:0008006" key="3">
    <source>
        <dbReference type="Google" id="ProtNLM"/>
    </source>
</evidence>
<accession>A0A1H0U509</accession>
<dbReference type="CDD" id="cd00093">
    <property type="entry name" value="HTH_XRE"/>
    <property type="match status" value="1"/>
</dbReference>
<organism evidence="1 2">
    <name type="scientific">Actinopolyspora xinjiangensis</name>
    <dbReference type="NCBI Taxonomy" id="405564"/>
    <lineage>
        <taxon>Bacteria</taxon>
        <taxon>Bacillati</taxon>
        <taxon>Actinomycetota</taxon>
        <taxon>Actinomycetes</taxon>
        <taxon>Actinopolysporales</taxon>
        <taxon>Actinopolysporaceae</taxon>
        <taxon>Actinopolyspora</taxon>
    </lineage>
</organism>
<dbReference type="Proteomes" id="UP000199497">
    <property type="component" value="Unassembled WGS sequence"/>
</dbReference>
<dbReference type="InterPro" id="IPR010982">
    <property type="entry name" value="Lambda_DNA-bd_dom_sf"/>
</dbReference>
<protein>
    <recommendedName>
        <fullName evidence="3">HTH cro/C1-type domain-containing protein</fullName>
    </recommendedName>
</protein>
<dbReference type="AlphaFoldDB" id="A0A1H0U509"/>
<dbReference type="RefSeq" id="WP_092601210.1">
    <property type="nucleotide sequence ID" value="NZ_FNJR01000006.1"/>
</dbReference>
<keyword evidence="2" id="KW-1185">Reference proteome</keyword>
<dbReference type="InterPro" id="IPR001387">
    <property type="entry name" value="Cro/C1-type_HTH"/>
</dbReference>
<sequence length="79" mass="8911">MNDSITARVDRIKAWRDAEGWSNDDLADAMGVHYITVNRVLVQGWPARWAFLDGIVRAWGIGALLELFEEHDIESEVAA</sequence>
<dbReference type="GO" id="GO:0003677">
    <property type="term" value="F:DNA binding"/>
    <property type="evidence" value="ECO:0007669"/>
    <property type="project" value="InterPro"/>
</dbReference>
<name>A0A1H0U509_9ACTN</name>
<reference evidence="2" key="1">
    <citation type="submission" date="2016-10" db="EMBL/GenBank/DDBJ databases">
        <authorList>
            <person name="Varghese N."/>
            <person name="Submissions S."/>
        </authorList>
    </citation>
    <scope>NUCLEOTIDE SEQUENCE [LARGE SCALE GENOMIC DNA]</scope>
    <source>
        <strain evidence="2">DSM 46732</strain>
    </source>
</reference>
<dbReference type="STRING" id="405564.SAMN04487905_10660"/>
<dbReference type="SUPFAM" id="SSF47413">
    <property type="entry name" value="lambda repressor-like DNA-binding domains"/>
    <property type="match status" value="1"/>
</dbReference>
<evidence type="ECO:0000313" key="2">
    <source>
        <dbReference type="Proteomes" id="UP000199497"/>
    </source>
</evidence>
<proteinExistence type="predicted"/>
<gene>
    <name evidence="1" type="ORF">SAMN04487905_10660</name>
</gene>